<dbReference type="RefSeq" id="WP_090271977.1">
    <property type="nucleotide sequence ID" value="NZ_LT629748.1"/>
</dbReference>
<dbReference type="EMBL" id="LT629748">
    <property type="protein sequence ID" value="SDR85561.1"/>
    <property type="molecule type" value="Genomic_DNA"/>
</dbReference>
<organism evidence="2 3">
    <name type="scientific">Halopseudomonas litoralis</name>
    <dbReference type="NCBI Taxonomy" id="797277"/>
    <lineage>
        <taxon>Bacteria</taxon>
        <taxon>Pseudomonadati</taxon>
        <taxon>Pseudomonadota</taxon>
        <taxon>Gammaproteobacteria</taxon>
        <taxon>Pseudomonadales</taxon>
        <taxon>Pseudomonadaceae</taxon>
        <taxon>Halopseudomonas</taxon>
    </lineage>
</organism>
<proteinExistence type="predicted"/>
<evidence type="ECO:0000313" key="2">
    <source>
        <dbReference type="EMBL" id="SDR85561.1"/>
    </source>
</evidence>
<evidence type="ECO:0000313" key="3">
    <source>
        <dbReference type="Proteomes" id="UP000243426"/>
    </source>
</evidence>
<keyword evidence="3" id="KW-1185">Reference proteome</keyword>
<dbReference type="Proteomes" id="UP000243426">
    <property type="component" value="Chromosome I"/>
</dbReference>
<evidence type="ECO:0000256" key="1">
    <source>
        <dbReference type="SAM" id="SignalP"/>
    </source>
</evidence>
<dbReference type="STRING" id="797277.SAMN05216198_0602"/>
<feature type="chain" id="PRO_5009254330" evidence="1">
    <location>
        <begin position="23"/>
        <end position="228"/>
    </location>
</feature>
<accession>A0A1H1MFE6</accession>
<dbReference type="AlphaFoldDB" id="A0A1H1MFE6"/>
<keyword evidence="1" id="KW-0732">Signal</keyword>
<protein>
    <submittedName>
        <fullName evidence="2">Uncharacterized protein</fullName>
    </submittedName>
</protein>
<dbReference type="OrthoDB" id="7012631at2"/>
<reference evidence="3" key="1">
    <citation type="submission" date="2016-10" db="EMBL/GenBank/DDBJ databases">
        <authorList>
            <person name="Varghese N."/>
            <person name="Submissions S."/>
        </authorList>
    </citation>
    <scope>NUCLEOTIDE SEQUENCE [LARGE SCALE GENOMIC DNA]</scope>
    <source>
        <strain evidence="3">2SM5</strain>
    </source>
</reference>
<name>A0A1H1MFE6_9GAMM</name>
<sequence>MHQPLLPWALWLWAGLSLTACSIQTPPSGDAAARVERELISHTLRIDAGEQLVLTSPHRTIRVTEQLLHQVTEFDAKDQVVNRLESYQALPWASQPINLIADGKRFSLQTDHDGLLRLNLLSEQFIELDFQSLRVIQLIARAGPSIVAEQNLLVSRELRSILREAVNLVHDNLEESDVEQWIYRINRLDTLGLEEESNQLENMLMMLTIGDPELQTEFLQALENSERP</sequence>
<feature type="signal peptide" evidence="1">
    <location>
        <begin position="1"/>
        <end position="22"/>
    </location>
</feature>
<gene>
    <name evidence="2" type="ORF">SAMN05216198_0602</name>
</gene>